<keyword evidence="4" id="KW-0804">Transcription</keyword>
<dbReference type="InterPro" id="IPR039425">
    <property type="entry name" value="RNA_pol_sigma-70-like"/>
</dbReference>
<dbReference type="PANTHER" id="PTHR43133">
    <property type="entry name" value="RNA POLYMERASE ECF-TYPE SIGMA FACTO"/>
    <property type="match status" value="1"/>
</dbReference>
<proteinExistence type="inferred from homology"/>
<dbReference type="GO" id="GO:0003677">
    <property type="term" value="F:DNA binding"/>
    <property type="evidence" value="ECO:0007669"/>
    <property type="project" value="InterPro"/>
</dbReference>
<evidence type="ECO:0000313" key="8">
    <source>
        <dbReference type="EMBL" id="WOF13972.1"/>
    </source>
</evidence>
<keyword evidence="2" id="KW-0805">Transcription regulation</keyword>
<dbReference type="SUPFAM" id="SSF88946">
    <property type="entry name" value="Sigma2 domain of RNA polymerase sigma factors"/>
    <property type="match status" value="1"/>
</dbReference>
<dbReference type="GO" id="GO:0016987">
    <property type="term" value="F:sigma factor activity"/>
    <property type="evidence" value="ECO:0007669"/>
    <property type="project" value="UniProtKB-KW"/>
</dbReference>
<feature type="domain" description="RNA polymerase sigma factor 70 region 4 type 2" evidence="6">
    <location>
        <begin position="122"/>
        <end position="169"/>
    </location>
</feature>
<dbReference type="InterPro" id="IPR013249">
    <property type="entry name" value="RNA_pol_sigma70_r4_t2"/>
</dbReference>
<dbReference type="EMBL" id="JAATLI010000002">
    <property type="protein sequence ID" value="NJC16931.1"/>
    <property type="molecule type" value="Genomic_DNA"/>
</dbReference>
<dbReference type="Proteomes" id="UP000576368">
    <property type="component" value="Unassembled WGS sequence"/>
</dbReference>
<comment type="similarity">
    <text evidence="1">Belongs to the sigma-70 factor family. ECF subfamily.</text>
</comment>
<evidence type="ECO:0000259" key="6">
    <source>
        <dbReference type="Pfam" id="PF08281"/>
    </source>
</evidence>
<dbReference type="CDD" id="cd06171">
    <property type="entry name" value="Sigma70_r4"/>
    <property type="match status" value="1"/>
</dbReference>
<dbReference type="InterPro" id="IPR036388">
    <property type="entry name" value="WH-like_DNA-bd_sf"/>
</dbReference>
<dbReference type="Gene3D" id="1.10.10.10">
    <property type="entry name" value="Winged helix-like DNA-binding domain superfamily/Winged helix DNA-binding domain"/>
    <property type="match status" value="1"/>
</dbReference>
<dbReference type="InterPro" id="IPR013325">
    <property type="entry name" value="RNA_pol_sigma_r2"/>
</dbReference>
<dbReference type="Pfam" id="PF04542">
    <property type="entry name" value="Sigma70_r2"/>
    <property type="match status" value="1"/>
</dbReference>
<evidence type="ECO:0000259" key="5">
    <source>
        <dbReference type="Pfam" id="PF04542"/>
    </source>
</evidence>
<sequence length="186" mass="21928">MTDTGNHNIWVKQLIEGDEAAYKIFFKEYYQIFAHFAFKYVKDIDVAEDIVHDVILDLYSNKRDFTSLNKLKSFLYLSIKNRCFNYIEHENAKQNYLQASTLQQDEDYFLDAIIEEEVYFLMHKAINELPDQIQTIYELSLKGKSNEEIARVLNLSLDSVKSYKKRGKQILKEKLKGLICFLSVTL</sequence>
<dbReference type="AlphaFoldDB" id="A0A7X6BIG1"/>
<dbReference type="Pfam" id="PF08281">
    <property type="entry name" value="Sigma70_r4_2"/>
    <property type="match status" value="1"/>
</dbReference>
<evidence type="ECO:0000256" key="3">
    <source>
        <dbReference type="ARBA" id="ARBA00023082"/>
    </source>
</evidence>
<name>A0A7X6BIG1_9BACT</name>
<dbReference type="GeneID" id="86893154"/>
<feature type="domain" description="RNA polymerase sigma-70 region 2" evidence="5">
    <location>
        <begin position="26"/>
        <end position="89"/>
    </location>
</feature>
<dbReference type="InterPro" id="IPR007627">
    <property type="entry name" value="RNA_pol_sigma70_r2"/>
</dbReference>
<evidence type="ECO:0000313" key="10">
    <source>
        <dbReference type="Proteomes" id="UP001302374"/>
    </source>
</evidence>
<dbReference type="InterPro" id="IPR014284">
    <property type="entry name" value="RNA_pol_sigma-70_dom"/>
</dbReference>
<keyword evidence="3" id="KW-0731">Sigma factor</keyword>
<evidence type="ECO:0000313" key="9">
    <source>
        <dbReference type="Proteomes" id="UP000576368"/>
    </source>
</evidence>
<dbReference type="InterPro" id="IPR013324">
    <property type="entry name" value="RNA_pol_sigma_r3/r4-like"/>
</dbReference>
<evidence type="ECO:0000313" key="7">
    <source>
        <dbReference type="EMBL" id="NJC16931.1"/>
    </source>
</evidence>
<dbReference type="NCBIfam" id="TIGR02937">
    <property type="entry name" value="sigma70-ECF"/>
    <property type="match status" value="1"/>
</dbReference>
<reference evidence="7 9" key="2">
    <citation type="submission" date="2020-03" db="EMBL/GenBank/DDBJ databases">
        <title>Genomic Encyclopedia of Type Strains, Phase IV (KMG-IV): sequencing the most valuable type-strain genomes for metagenomic binning, comparative biology and taxonomic classification.</title>
        <authorList>
            <person name="Goeker M."/>
        </authorList>
    </citation>
    <scope>NUCLEOTIDE SEQUENCE [LARGE SCALE GENOMIC DNA]</scope>
    <source>
        <strain evidence="7 9">DSM 105722</strain>
    </source>
</reference>
<dbReference type="PANTHER" id="PTHR43133:SF46">
    <property type="entry name" value="RNA POLYMERASE SIGMA-70 FACTOR ECF SUBFAMILY"/>
    <property type="match status" value="1"/>
</dbReference>
<organism evidence="7 9">
    <name type="scientific">Butyricimonas paravirosa</name>
    <dbReference type="NCBI Taxonomy" id="1472417"/>
    <lineage>
        <taxon>Bacteria</taxon>
        <taxon>Pseudomonadati</taxon>
        <taxon>Bacteroidota</taxon>
        <taxon>Bacteroidia</taxon>
        <taxon>Bacteroidales</taxon>
        <taxon>Odoribacteraceae</taxon>
        <taxon>Butyricimonas</taxon>
    </lineage>
</organism>
<evidence type="ECO:0000256" key="2">
    <source>
        <dbReference type="ARBA" id="ARBA00023015"/>
    </source>
</evidence>
<evidence type="ECO:0000256" key="4">
    <source>
        <dbReference type="ARBA" id="ARBA00023163"/>
    </source>
</evidence>
<dbReference type="GO" id="GO:0006352">
    <property type="term" value="P:DNA-templated transcription initiation"/>
    <property type="evidence" value="ECO:0007669"/>
    <property type="project" value="InterPro"/>
</dbReference>
<keyword evidence="10" id="KW-1185">Reference proteome</keyword>
<protein>
    <submittedName>
        <fullName evidence="7">RNA polymerase sigma-70 factor (ECF subfamily)</fullName>
    </submittedName>
    <submittedName>
        <fullName evidence="8">Sigma-70 family RNA polymerase sigma factor</fullName>
    </submittedName>
</protein>
<gene>
    <name evidence="8" type="ORF">F1644_17625</name>
    <name evidence="7" type="ORF">GGR15_000536</name>
</gene>
<evidence type="ECO:0000256" key="1">
    <source>
        <dbReference type="ARBA" id="ARBA00010641"/>
    </source>
</evidence>
<dbReference type="Gene3D" id="1.10.1740.10">
    <property type="match status" value="1"/>
</dbReference>
<dbReference type="RefSeq" id="WP_087420993.1">
    <property type="nucleotide sequence ID" value="NZ_BMPA01000002.1"/>
</dbReference>
<accession>A0A7X6BIG1</accession>
<reference evidence="8 10" key="1">
    <citation type="submission" date="2019-09" db="EMBL/GenBank/DDBJ databases">
        <title>Butyricimonas paravirosa DSM 105722 (=214-4 = JCM 18677 = CCUG 65563).</title>
        <authorList>
            <person name="Le Roy T."/>
            <person name="Cani P.D."/>
        </authorList>
    </citation>
    <scope>NUCLEOTIDE SEQUENCE [LARGE SCALE GENOMIC DNA]</scope>
    <source>
        <strain evidence="8 10">DSM 105722</strain>
    </source>
</reference>
<dbReference type="Proteomes" id="UP001302374">
    <property type="component" value="Chromosome"/>
</dbReference>
<dbReference type="EMBL" id="CP043839">
    <property type="protein sequence ID" value="WOF13972.1"/>
    <property type="molecule type" value="Genomic_DNA"/>
</dbReference>
<dbReference type="SUPFAM" id="SSF88659">
    <property type="entry name" value="Sigma3 and sigma4 domains of RNA polymerase sigma factors"/>
    <property type="match status" value="1"/>
</dbReference>